<proteinExistence type="predicted"/>
<gene>
    <name evidence="1" type="ORF">FC82_GL000728</name>
</gene>
<dbReference type="Gene3D" id="3.40.50.150">
    <property type="entry name" value="Vaccinia Virus protein VP39"/>
    <property type="match status" value="1"/>
</dbReference>
<dbReference type="GO" id="GO:0032259">
    <property type="term" value="P:methylation"/>
    <property type="evidence" value="ECO:0007669"/>
    <property type="project" value="UniProtKB-KW"/>
</dbReference>
<organism evidence="1 2">
    <name type="scientific">Secundilactobacillus collinoides DSM 20515 = JCM 1123</name>
    <dbReference type="NCBI Taxonomy" id="1423733"/>
    <lineage>
        <taxon>Bacteria</taxon>
        <taxon>Bacillati</taxon>
        <taxon>Bacillota</taxon>
        <taxon>Bacilli</taxon>
        <taxon>Lactobacillales</taxon>
        <taxon>Lactobacillaceae</taxon>
        <taxon>Secundilactobacillus</taxon>
    </lineage>
</organism>
<dbReference type="EMBL" id="AYYR01000014">
    <property type="protein sequence ID" value="KRM77042.1"/>
    <property type="molecule type" value="Genomic_DNA"/>
</dbReference>
<evidence type="ECO:0000313" key="2">
    <source>
        <dbReference type="Proteomes" id="UP000051845"/>
    </source>
</evidence>
<dbReference type="AlphaFoldDB" id="A0A0R2BFB5"/>
<dbReference type="Proteomes" id="UP000051845">
    <property type="component" value="Unassembled WGS sequence"/>
</dbReference>
<comment type="caution">
    <text evidence="1">The sequence shown here is derived from an EMBL/GenBank/DDBJ whole genome shotgun (WGS) entry which is preliminary data.</text>
</comment>
<accession>A0A0R2BFB5</accession>
<sequence length="133" mass="15129">MNLNGRLICEFGAAGNVAAICGAFGDELHALGLHYQVPFFFPETTAYQQLLEKHGFEVTDILAYDRPTILQGGMQGLGNWVQQFFESDLSCLSDTQQEMVIAHMADHLQDKLWVDDHWEADYRRLRVVARKIN</sequence>
<dbReference type="GO" id="GO:0008168">
    <property type="term" value="F:methyltransferase activity"/>
    <property type="evidence" value="ECO:0007669"/>
    <property type="project" value="UniProtKB-KW"/>
</dbReference>
<keyword evidence="1" id="KW-0808">Transferase</keyword>
<protein>
    <submittedName>
        <fullName evidence="1">SAM-dependent methyltransferase</fullName>
    </submittedName>
</protein>
<dbReference type="RefSeq" id="WP_235809168.1">
    <property type="nucleotide sequence ID" value="NZ_AYYR01000014.1"/>
</dbReference>
<dbReference type="PATRIC" id="fig|1423733.4.peg.756"/>
<evidence type="ECO:0000313" key="1">
    <source>
        <dbReference type="EMBL" id="KRM77042.1"/>
    </source>
</evidence>
<dbReference type="InterPro" id="IPR029063">
    <property type="entry name" value="SAM-dependent_MTases_sf"/>
</dbReference>
<keyword evidence="1" id="KW-0489">Methyltransferase</keyword>
<name>A0A0R2BFB5_SECCO</name>
<reference evidence="1 2" key="1">
    <citation type="journal article" date="2015" name="Genome Announc.">
        <title>Expanding the biotechnology potential of lactobacilli through comparative genomics of 213 strains and associated genera.</title>
        <authorList>
            <person name="Sun Z."/>
            <person name="Harris H.M."/>
            <person name="McCann A."/>
            <person name="Guo C."/>
            <person name="Argimon S."/>
            <person name="Zhang W."/>
            <person name="Yang X."/>
            <person name="Jeffery I.B."/>
            <person name="Cooney J.C."/>
            <person name="Kagawa T.F."/>
            <person name="Liu W."/>
            <person name="Song Y."/>
            <person name="Salvetti E."/>
            <person name="Wrobel A."/>
            <person name="Rasinkangas P."/>
            <person name="Parkhill J."/>
            <person name="Rea M.C."/>
            <person name="O'Sullivan O."/>
            <person name="Ritari J."/>
            <person name="Douillard F.P."/>
            <person name="Paul Ross R."/>
            <person name="Yang R."/>
            <person name="Briner A.E."/>
            <person name="Felis G.E."/>
            <person name="de Vos W.M."/>
            <person name="Barrangou R."/>
            <person name="Klaenhammer T.R."/>
            <person name="Caufield P.W."/>
            <person name="Cui Y."/>
            <person name="Zhang H."/>
            <person name="O'Toole P.W."/>
        </authorList>
    </citation>
    <scope>NUCLEOTIDE SEQUENCE [LARGE SCALE GENOMIC DNA]</scope>
    <source>
        <strain evidence="1 2">DSM 20515</strain>
    </source>
</reference>